<sequence length="476" mass="50506">MTEQVASPINVTYAGDAASVAQDCSSTPSSLASSKFPQTHSNGRLSLLSNKIIASCSKIQLSATTTILTTTAAQSSKLRCSDNGCLANPRSSDFADHLARAAPTSTTAGKGEAAPPAIGTCIVAAFGLPAAEHESGSTTSSSRALLDDMSLRRHRKRDIFLNELAAWRSQVKDAFGSFLERDNSIEPVTVTSITASINSQLSHDIAAAAVGGAKRTTRATTGDTAAPPALTKATTVQQQSALTSFHNRVLKRKHNRKLVEDLFVPIDVRPITHVYGPIVTAPVVVAAKSPTTVSPAPVRESNDRSGTSRHGSGNDLAGPTASLTLDSRQGGAPGQGRPGGAAGAGEDGEDDDKKPKDDDVDGDNVEDEDDCESEIEDEESWNEGYRYWKQQRRQWTAPVSGNDDTSGGQVRAHAVHQIVPELYPRVYHLLVNEGRRLKEPVNLSDATKILVAGWRATGQWPPQPGPPDPLIGSRKK</sequence>
<protein>
    <submittedName>
        <fullName evidence="1">Uncharacterized protein</fullName>
    </submittedName>
</protein>
<accession>A0ACC3T9Q7</accession>
<evidence type="ECO:0000313" key="2">
    <source>
        <dbReference type="Proteomes" id="UP001433508"/>
    </source>
</evidence>
<reference evidence="2" key="1">
    <citation type="journal article" date="2024" name="Front. Bioeng. Biotechnol.">
        <title>Genome-scale model development and genomic sequencing of the oleaginous clade Lipomyces.</title>
        <authorList>
            <person name="Czajka J.J."/>
            <person name="Han Y."/>
            <person name="Kim J."/>
            <person name="Mondo S.J."/>
            <person name="Hofstad B.A."/>
            <person name="Robles A."/>
            <person name="Haridas S."/>
            <person name="Riley R."/>
            <person name="LaButti K."/>
            <person name="Pangilinan J."/>
            <person name="Andreopoulos W."/>
            <person name="Lipzen A."/>
            <person name="Yan J."/>
            <person name="Wang M."/>
            <person name="Ng V."/>
            <person name="Grigoriev I.V."/>
            <person name="Spatafora J.W."/>
            <person name="Magnuson J.K."/>
            <person name="Baker S.E."/>
            <person name="Pomraning K.R."/>
        </authorList>
    </citation>
    <scope>NUCLEOTIDE SEQUENCE [LARGE SCALE GENOMIC DNA]</scope>
    <source>
        <strain evidence="2">CBS 7786</strain>
    </source>
</reference>
<dbReference type="Proteomes" id="UP001433508">
    <property type="component" value="Unassembled WGS sequence"/>
</dbReference>
<proteinExistence type="predicted"/>
<keyword evidence="2" id="KW-1185">Reference proteome</keyword>
<name>A0ACC3T9Q7_LIPKO</name>
<evidence type="ECO:0000313" key="1">
    <source>
        <dbReference type="EMBL" id="KAK9239617.1"/>
    </source>
</evidence>
<comment type="caution">
    <text evidence="1">The sequence shown here is derived from an EMBL/GenBank/DDBJ whole genome shotgun (WGS) entry which is preliminary data.</text>
</comment>
<dbReference type="EMBL" id="MU971345">
    <property type="protein sequence ID" value="KAK9239617.1"/>
    <property type="molecule type" value="Genomic_DNA"/>
</dbReference>
<organism evidence="1 2">
    <name type="scientific">Lipomyces kononenkoae</name>
    <name type="common">Yeast</name>
    <dbReference type="NCBI Taxonomy" id="34357"/>
    <lineage>
        <taxon>Eukaryota</taxon>
        <taxon>Fungi</taxon>
        <taxon>Dikarya</taxon>
        <taxon>Ascomycota</taxon>
        <taxon>Saccharomycotina</taxon>
        <taxon>Lipomycetes</taxon>
        <taxon>Lipomycetales</taxon>
        <taxon>Lipomycetaceae</taxon>
        <taxon>Lipomyces</taxon>
    </lineage>
</organism>
<gene>
    <name evidence="1" type="ORF">V1525DRAFT_397922</name>
</gene>